<evidence type="ECO:0000259" key="1">
    <source>
        <dbReference type="Pfam" id="PF00534"/>
    </source>
</evidence>
<dbReference type="RefSeq" id="WP_107184533.1">
    <property type="nucleotide sequence ID" value="NZ_JAWQGC010000018.1"/>
</dbReference>
<protein>
    <submittedName>
        <fullName evidence="2">Glycosyltransferase family 1 protein</fullName>
    </submittedName>
</protein>
<accession>A0A2T3KYA8</accession>
<gene>
    <name evidence="2" type="ORF">C0W93_06115</name>
</gene>
<sequence length="376" mass="43432">MEFLVFGEDWGRHPSSSQHLLSLIAKQYPVYWINSIGLRQPQIKIRDIKRISEKICAFLFSTKTRPSTLSQSSIKQVITPLVWPLAKHALIKQLNRYLLAKQLPPKKQFRVVWIALPSAVDYLDLCQADMIIYYCGDDFSALSGVDHHKAIQAEQALGDQADLIYLANQQLMDRFPSNNTIYLPHGVDLTLFQSSTIRPPAIQEDQPCIGFYGSLNTWLDYELLHYLAKHRPNIQFYFIGNKECQQAEQLQNKNIHLLHALPHHQLVSYLQHWDIAILPFINNRQIQACNPLKLREYLAAGCPVISSHYPAATEYEPPVITAKTPQQWLSAIDHILQFTPAEKVDYQQKAQQRVQHDSWQQRVDSILNQIQTFRCK</sequence>
<dbReference type="SUPFAM" id="SSF53756">
    <property type="entry name" value="UDP-Glycosyltransferase/glycogen phosphorylase"/>
    <property type="match status" value="1"/>
</dbReference>
<dbReference type="Gene3D" id="3.40.50.11010">
    <property type="match status" value="1"/>
</dbReference>
<dbReference type="PANTHER" id="PTHR12526:SF630">
    <property type="entry name" value="GLYCOSYLTRANSFERASE"/>
    <property type="match status" value="1"/>
</dbReference>
<reference evidence="2 3" key="1">
    <citation type="submission" date="2018-03" db="EMBL/GenBank/DDBJ databases">
        <title>Whole genome sequencing of Histamine producing bacteria.</title>
        <authorList>
            <person name="Butler K."/>
        </authorList>
    </citation>
    <scope>NUCLEOTIDE SEQUENCE [LARGE SCALE GENOMIC DNA]</scope>
    <source>
        <strain evidence="2 3">Res.4.1</strain>
    </source>
</reference>
<proteinExistence type="predicted"/>
<dbReference type="PANTHER" id="PTHR12526">
    <property type="entry name" value="GLYCOSYLTRANSFERASE"/>
    <property type="match status" value="1"/>
</dbReference>
<dbReference type="Gene3D" id="3.40.50.2000">
    <property type="entry name" value="Glycogen Phosphorylase B"/>
    <property type="match status" value="1"/>
</dbReference>
<dbReference type="InterPro" id="IPR001296">
    <property type="entry name" value="Glyco_trans_1"/>
</dbReference>
<dbReference type="AlphaFoldDB" id="A0A2T3KYA8"/>
<dbReference type="GO" id="GO:0016757">
    <property type="term" value="F:glycosyltransferase activity"/>
    <property type="evidence" value="ECO:0007669"/>
    <property type="project" value="InterPro"/>
</dbReference>
<dbReference type="Proteomes" id="UP000240530">
    <property type="component" value="Unassembled WGS sequence"/>
</dbReference>
<dbReference type="EMBL" id="PYNS01000003">
    <property type="protein sequence ID" value="PSV12600.1"/>
    <property type="molecule type" value="Genomic_DNA"/>
</dbReference>
<evidence type="ECO:0000313" key="2">
    <source>
        <dbReference type="EMBL" id="PSV12600.1"/>
    </source>
</evidence>
<name>A0A2T3KYA8_PHOLD</name>
<keyword evidence="2" id="KW-0808">Transferase</keyword>
<organism evidence="2 3">
    <name type="scientific">Photobacterium leiognathi subsp. mandapamensis</name>
    <name type="common">Photobacterium mandapamensis</name>
    <dbReference type="NCBI Taxonomy" id="48408"/>
    <lineage>
        <taxon>Bacteria</taxon>
        <taxon>Pseudomonadati</taxon>
        <taxon>Pseudomonadota</taxon>
        <taxon>Gammaproteobacteria</taxon>
        <taxon>Vibrionales</taxon>
        <taxon>Vibrionaceae</taxon>
        <taxon>Photobacterium</taxon>
    </lineage>
</organism>
<comment type="caution">
    <text evidence="2">The sequence shown here is derived from an EMBL/GenBank/DDBJ whole genome shotgun (WGS) entry which is preliminary data.</text>
</comment>
<dbReference type="GO" id="GO:1901135">
    <property type="term" value="P:carbohydrate derivative metabolic process"/>
    <property type="evidence" value="ECO:0007669"/>
    <property type="project" value="UniProtKB-ARBA"/>
</dbReference>
<feature type="domain" description="Glycosyl transferase family 1" evidence="1">
    <location>
        <begin position="198"/>
        <end position="315"/>
    </location>
</feature>
<dbReference type="Pfam" id="PF00534">
    <property type="entry name" value="Glycos_transf_1"/>
    <property type="match status" value="1"/>
</dbReference>
<evidence type="ECO:0000313" key="3">
    <source>
        <dbReference type="Proteomes" id="UP000240530"/>
    </source>
</evidence>